<keyword evidence="2" id="KW-1185">Reference proteome</keyword>
<protein>
    <recommendedName>
        <fullName evidence="3">Transposase</fullName>
    </recommendedName>
</protein>
<evidence type="ECO:0000313" key="2">
    <source>
        <dbReference type="Proteomes" id="UP000604341"/>
    </source>
</evidence>
<dbReference type="EMBL" id="BMPE01000018">
    <property type="protein sequence ID" value="GGL14226.1"/>
    <property type="molecule type" value="Genomic_DNA"/>
</dbReference>
<sequence length="55" mass="6081">MNPLTLHLVALAHHQDLLRDAELARRAHLARPTPDRPTPPVIVQMPVSNVPCPTC</sequence>
<evidence type="ECO:0000313" key="1">
    <source>
        <dbReference type="EMBL" id="GGL14226.1"/>
    </source>
</evidence>
<accession>A0ABQ2FPI9</accession>
<dbReference type="Proteomes" id="UP000604341">
    <property type="component" value="Unassembled WGS sequence"/>
</dbReference>
<gene>
    <name evidence="1" type="ORF">GCM10010844_36280</name>
</gene>
<dbReference type="RefSeq" id="WP_189070392.1">
    <property type="nucleotide sequence ID" value="NZ_BMPE01000018.1"/>
</dbReference>
<proteinExistence type="predicted"/>
<name>A0ABQ2FPI9_9DEIO</name>
<organism evidence="1 2">
    <name type="scientific">Deinococcus radiotolerans</name>
    <dbReference type="NCBI Taxonomy" id="1309407"/>
    <lineage>
        <taxon>Bacteria</taxon>
        <taxon>Thermotogati</taxon>
        <taxon>Deinococcota</taxon>
        <taxon>Deinococci</taxon>
        <taxon>Deinococcales</taxon>
        <taxon>Deinococcaceae</taxon>
        <taxon>Deinococcus</taxon>
    </lineage>
</organism>
<comment type="caution">
    <text evidence="1">The sequence shown here is derived from an EMBL/GenBank/DDBJ whole genome shotgun (WGS) entry which is preliminary data.</text>
</comment>
<evidence type="ECO:0008006" key="3">
    <source>
        <dbReference type="Google" id="ProtNLM"/>
    </source>
</evidence>
<reference evidence="2" key="1">
    <citation type="journal article" date="2019" name="Int. J. Syst. Evol. Microbiol.">
        <title>The Global Catalogue of Microorganisms (GCM) 10K type strain sequencing project: providing services to taxonomists for standard genome sequencing and annotation.</title>
        <authorList>
            <consortium name="The Broad Institute Genomics Platform"/>
            <consortium name="The Broad Institute Genome Sequencing Center for Infectious Disease"/>
            <person name="Wu L."/>
            <person name="Ma J."/>
        </authorList>
    </citation>
    <scope>NUCLEOTIDE SEQUENCE [LARGE SCALE GENOMIC DNA]</scope>
    <source>
        <strain evidence="2">JCM 19173</strain>
    </source>
</reference>